<evidence type="ECO:0000256" key="3">
    <source>
        <dbReference type="ARBA" id="ARBA00022989"/>
    </source>
</evidence>
<evidence type="ECO:0000256" key="6">
    <source>
        <dbReference type="SAM" id="Phobius"/>
    </source>
</evidence>
<keyword evidence="2 6" id="KW-0812">Transmembrane</keyword>
<evidence type="ECO:0000256" key="1">
    <source>
        <dbReference type="ARBA" id="ARBA00004141"/>
    </source>
</evidence>
<protein>
    <submittedName>
        <fullName evidence="8">Anoctamin</fullName>
    </submittedName>
</protein>
<feature type="transmembrane region" description="Helical" evidence="6">
    <location>
        <begin position="483"/>
        <end position="505"/>
    </location>
</feature>
<feature type="compositionally biased region" description="Low complexity" evidence="5">
    <location>
        <begin position="712"/>
        <end position="731"/>
    </location>
</feature>
<dbReference type="PANTHER" id="PTHR12308:SF73">
    <property type="entry name" value="ANOCTAMIN"/>
    <property type="match status" value="1"/>
</dbReference>
<dbReference type="Pfam" id="PF04547">
    <property type="entry name" value="Anoctamin"/>
    <property type="match status" value="1"/>
</dbReference>
<keyword evidence="9" id="KW-1185">Reference proteome</keyword>
<evidence type="ECO:0000256" key="4">
    <source>
        <dbReference type="ARBA" id="ARBA00023136"/>
    </source>
</evidence>
<dbReference type="InterPro" id="IPR049452">
    <property type="entry name" value="Anoctamin_TM"/>
</dbReference>
<name>A0A023B1S6_GRENI</name>
<evidence type="ECO:0000256" key="2">
    <source>
        <dbReference type="ARBA" id="ARBA00022692"/>
    </source>
</evidence>
<dbReference type="AlphaFoldDB" id="A0A023B1S6"/>
<dbReference type="PANTHER" id="PTHR12308">
    <property type="entry name" value="ANOCTAMIN"/>
    <property type="match status" value="1"/>
</dbReference>
<dbReference type="InterPro" id="IPR007632">
    <property type="entry name" value="Anoctamin"/>
</dbReference>
<feature type="transmembrane region" description="Helical" evidence="6">
    <location>
        <begin position="277"/>
        <end position="294"/>
    </location>
</feature>
<feature type="transmembrane region" description="Helical" evidence="6">
    <location>
        <begin position="429"/>
        <end position="452"/>
    </location>
</feature>
<dbReference type="GeneID" id="22914471"/>
<comment type="caution">
    <text evidence="8">The sequence shown here is derived from an EMBL/GenBank/DDBJ whole genome shotgun (WGS) entry which is preliminary data.</text>
</comment>
<keyword evidence="4 6" id="KW-0472">Membrane</keyword>
<dbReference type="RefSeq" id="XP_011132050.1">
    <property type="nucleotide sequence ID" value="XM_011133748.1"/>
</dbReference>
<sequence>MKKDREETEELLNKPGHLLQEVETEDRAYDLCVVVRDREVKAKDMRKYLTKHYVRELAPTDTTIRELVTWAAKSGLNAEIWEESVTGKEVAIYIKGDTCRLLEIAESIHYPLQLSFPGYVQEARIKWADGHTISEDQVLANMPKTKNDESFVNINVLPDHPLPPTYLDYSSKLKWQHPWGTWKEYRIPQCPNEISILREVDRARLCYHSLTTYLDLYDRNIIRMNIYRNDDLRNQLILCWGSWKHVFSLSQPYDLIRDYFGDEICMYFNFLELTIKWLIFPAAACTILSLANHSQNFVHHSRRFTFSRIIISLIMSGTVTVLYRQWLSLQSMMKLRYGISLFESELTTRSILPSYKYNKLIKDPVKPDRDLPIANKMLQNIRYNISMTITAVAVVVAALFVNQDLHEYVFARYQVRIYIENALNNAATIIPASIITKIPTTAIITSAIAFIFDQLYKMLCKYLTLFENHRYEENYQRSLIRKLFIFTAFDYFLPLYNLAFFKVYYEPCYEEDPKYGRCLMSLLTQIKSIIVMAMFGNVIELGLPFVMFKFKVWRKSAKRASAELSLDEYESTAQDFGEVMLILMIGLLFSSAWFILPLITLVLFMVEVRIDAIKLLYLCSRPYPHTGLNISSWNFVMDCLMNLTIVTNISVIAFTTFGGDLPLTVKLTLCFIGVTLCIATKEAVANWGCRQDKKLAELVSTQQRLIVNAALNPADNTNPKNNTNPQTNRPTSRPHPKSEVNESGYSTSSN</sequence>
<dbReference type="Proteomes" id="UP000019763">
    <property type="component" value="Unassembled WGS sequence"/>
</dbReference>
<dbReference type="OrthoDB" id="414468at2759"/>
<keyword evidence="3 6" id="KW-1133">Transmembrane helix</keyword>
<evidence type="ECO:0000259" key="7">
    <source>
        <dbReference type="Pfam" id="PF04547"/>
    </source>
</evidence>
<feature type="compositionally biased region" description="Polar residues" evidence="5">
    <location>
        <begin position="741"/>
        <end position="750"/>
    </location>
</feature>
<feature type="region of interest" description="Disordered" evidence="5">
    <location>
        <begin position="710"/>
        <end position="750"/>
    </location>
</feature>
<feature type="transmembrane region" description="Helical" evidence="6">
    <location>
        <begin position="581"/>
        <end position="606"/>
    </location>
</feature>
<feature type="transmembrane region" description="Helical" evidence="6">
    <location>
        <begin position="383"/>
        <end position="401"/>
    </location>
</feature>
<gene>
    <name evidence="8" type="ORF">GNI_127380</name>
</gene>
<feature type="transmembrane region" description="Helical" evidence="6">
    <location>
        <begin position="306"/>
        <end position="326"/>
    </location>
</feature>
<evidence type="ECO:0000256" key="5">
    <source>
        <dbReference type="SAM" id="MobiDB-lite"/>
    </source>
</evidence>
<dbReference type="GO" id="GO:0016020">
    <property type="term" value="C:membrane"/>
    <property type="evidence" value="ECO:0007669"/>
    <property type="project" value="UniProtKB-SubCell"/>
</dbReference>
<evidence type="ECO:0000313" key="8">
    <source>
        <dbReference type="EMBL" id="EZG49294.1"/>
    </source>
</evidence>
<accession>A0A023B1S6</accession>
<reference evidence="8" key="1">
    <citation type="submission" date="2013-12" db="EMBL/GenBank/DDBJ databases">
        <authorList>
            <person name="Omoto C.K."/>
            <person name="Sibley D."/>
            <person name="Venepally P."/>
            <person name="Hadjithomas M."/>
            <person name="Karamycheva S."/>
            <person name="Brunk B."/>
            <person name="Roos D."/>
            <person name="Caler E."/>
            <person name="Lorenzi H."/>
        </authorList>
    </citation>
    <scope>NUCLEOTIDE SEQUENCE</scope>
</reference>
<evidence type="ECO:0000313" key="9">
    <source>
        <dbReference type="Proteomes" id="UP000019763"/>
    </source>
</evidence>
<organism evidence="8 9">
    <name type="scientific">Gregarina niphandrodes</name>
    <name type="common">Septate eugregarine</name>
    <dbReference type="NCBI Taxonomy" id="110365"/>
    <lineage>
        <taxon>Eukaryota</taxon>
        <taxon>Sar</taxon>
        <taxon>Alveolata</taxon>
        <taxon>Apicomplexa</taxon>
        <taxon>Conoidasida</taxon>
        <taxon>Gregarinasina</taxon>
        <taxon>Eugregarinorida</taxon>
        <taxon>Gregarinidae</taxon>
        <taxon>Gregarina</taxon>
    </lineage>
</organism>
<dbReference type="VEuPathDB" id="CryptoDB:GNI_127380"/>
<comment type="subcellular location">
    <subcellularLocation>
        <location evidence="1">Membrane</location>
        <topology evidence="1">Multi-pass membrane protein</topology>
    </subcellularLocation>
</comment>
<dbReference type="OMA" id="HEYVFAR"/>
<feature type="transmembrane region" description="Helical" evidence="6">
    <location>
        <begin position="525"/>
        <end position="548"/>
    </location>
</feature>
<proteinExistence type="predicted"/>
<dbReference type="eggNOG" id="KOG2514">
    <property type="taxonomic scope" value="Eukaryota"/>
</dbReference>
<feature type="domain" description="Anoctamin transmembrane" evidence="7">
    <location>
        <begin position="256"/>
        <end position="679"/>
    </location>
</feature>
<dbReference type="EMBL" id="AFNH02000950">
    <property type="protein sequence ID" value="EZG49294.1"/>
    <property type="molecule type" value="Genomic_DNA"/>
</dbReference>
<dbReference type="GO" id="GO:0005254">
    <property type="term" value="F:chloride channel activity"/>
    <property type="evidence" value="ECO:0007669"/>
    <property type="project" value="TreeGrafter"/>
</dbReference>